<evidence type="ECO:0000313" key="2">
    <source>
        <dbReference type="Proteomes" id="UP000637628"/>
    </source>
</evidence>
<sequence length="232" mass="25687">MDPFHQQLARIAFAASEDLGLVLAGGYAISAHQLTSRPSRDLDFATVSTLPLDVITDRLSDVYRAAGYDVQVIESAPTMARFEVHDGNQRCEIDLLKAGIQPPVRLGIGPVLALDDAVGLKVGALHDRGTHRDFIDVHAAHTRGGYSLHELERLGAAHLSRFTPRELLDRLESVEFLDDETFTSYGLTDDDVTALHHWSRSWAGDIRTRIVTDDDMSLPAEPDPDWDSYLDD</sequence>
<proteinExistence type="predicted"/>
<dbReference type="RefSeq" id="WP_203728130.1">
    <property type="nucleotide sequence ID" value="NZ_BAAATX010000001.1"/>
</dbReference>
<gene>
    <name evidence="1" type="ORF">Adu01nite_37330</name>
</gene>
<reference evidence="1 2" key="1">
    <citation type="submission" date="2021-01" db="EMBL/GenBank/DDBJ databases">
        <title>Whole genome shotgun sequence of Actinoplanes durhamensis NBRC 14914.</title>
        <authorList>
            <person name="Komaki H."/>
            <person name="Tamura T."/>
        </authorList>
    </citation>
    <scope>NUCLEOTIDE SEQUENCE [LARGE SCALE GENOMIC DNA]</scope>
    <source>
        <strain evidence="1 2">NBRC 14914</strain>
    </source>
</reference>
<dbReference type="Proteomes" id="UP000637628">
    <property type="component" value="Unassembled WGS sequence"/>
</dbReference>
<comment type="caution">
    <text evidence="1">The sequence shown here is derived from an EMBL/GenBank/DDBJ whole genome shotgun (WGS) entry which is preliminary data.</text>
</comment>
<organism evidence="1 2">
    <name type="scientific">Paractinoplanes durhamensis</name>
    <dbReference type="NCBI Taxonomy" id="113563"/>
    <lineage>
        <taxon>Bacteria</taxon>
        <taxon>Bacillati</taxon>
        <taxon>Actinomycetota</taxon>
        <taxon>Actinomycetes</taxon>
        <taxon>Micromonosporales</taxon>
        <taxon>Micromonosporaceae</taxon>
        <taxon>Paractinoplanes</taxon>
    </lineage>
</organism>
<accession>A0ABQ3YXT2</accession>
<dbReference type="EMBL" id="BOML01000031">
    <property type="protein sequence ID" value="GIE02383.1"/>
    <property type="molecule type" value="Genomic_DNA"/>
</dbReference>
<name>A0ABQ3YXT2_9ACTN</name>
<evidence type="ECO:0000313" key="1">
    <source>
        <dbReference type="EMBL" id="GIE02383.1"/>
    </source>
</evidence>
<protein>
    <recommendedName>
        <fullName evidence="3">Nucleotidyl transferase AbiEii/AbiGii toxin family protein</fullName>
    </recommendedName>
</protein>
<dbReference type="InterPro" id="IPR014942">
    <property type="entry name" value="AbiEii"/>
</dbReference>
<evidence type="ECO:0008006" key="3">
    <source>
        <dbReference type="Google" id="ProtNLM"/>
    </source>
</evidence>
<dbReference type="Pfam" id="PF08843">
    <property type="entry name" value="AbiEii"/>
    <property type="match status" value="1"/>
</dbReference>
<keyword evidence="2" id="KW-1185">Reference proteome</keyword>